<dbReference type="GO" id="GO:0005576">
    <property type="term" value="C:extracellular region"/>
    <property type="evidence" value="ECO:0007669"/>
    <property type="project" value="UniProtKB-SubCell"/>
</dbReference>
<keyword evidence="2" id="KW-0964">Secreted</keyword>
<organism evidence="5 6">
    <name type="scientific">Panicum miliaceum</name>
    <name type="common">Proso millet</name>
    <name type="synonym">Broomcorn millet</name>
    <dbReference type="NCBI Taxonomy" id="4540"/>
    <lineage>
        <taxon>Eukaryota</taxon>
        <taxon>Viridiplantae</taxon>
        <taxon>Streptophyta</taxon>
        <taxon>Embryophyta</taxon>
        <taxon>Tracheophyta</taxon>
        <taxon>Spermatophyta</taxon>
        <taxon>Magnoliopsida</taxon>
        <taxon>Liliopsida</taxon>
        <taxon>Poales</taxon>
        <taxon>Poaceae</taxon>
        <taxon>PACMAD clade</taxon>
        <taxon>Panicoideae</taxon>
        <taxon>Panicodae</taxon>
        <taxon>Paniceae</taxon>
        <taxon>Panicinae</taxon>
        <taxon>Panicum</taxon>
        <taxon>Panicum sect. Panicum</taxon>
    </lineage>
</organism>
<proteinExistence type="predicted"/>
<sequence length="149" mass="15776">MAPSSSHLLLSAAVLLSLLAAAAASAATYCVPGLAIPHNPLPSCRAYVTSRTCGFGPRLPLPVMRRRCCWELEEIAAYCRCAALSVLMDGVIPPGGQLEGRLPDLPGCPREAQRRFAATLVTEAECNLTTIVGAPECPWILGEETMPSK</sequence>
<dbReference type="AlphaFoldDB" id="A0A3L6QNC1"/>
<dbReference type="PANTHER" id="PTHR34481:SF2">
    <property type="entry name" value="TRYPSIN_FACTOR XIIA INHIBITOR"/>
    <property type="match status" value="1"/>
</dbReference>
<feature type="domain" description="Bifunctional inhibitor/plant lipid transfer protein/seed storage helical" evidence="4">
    <location>
        <begin position="30"/>
        <end position="137"/>
    </location>
</feature>
<dbReference type="GO" id="GO:0004867">
    <property type="term" value="F:serine-type endopeptidase inhibitor activity"/>
    <property type="evidence" value="ECO:0007669"/>
    <property type="project" value="InterPro"/>
</dbReference>
<evidence type="ECO:0000313" key="5">
    <source>
        <dbReference type="EMBL" id="RLM85357.1"/>
    </source>
</evidence>
<protein>
    <submittedName>
        <fullName evidence="5">Hageman factor inhibitor</fullName>
    </submittedName>
</protein>
<dbReference type="Proteomes" id="UP000275267">
    <property type="component" value="Unassembled WGS sequence"/>
</dbReference>
<comment type="caution">
    <text evidence="5">The sequence shown here is derived from an EMBL/GenBank/DDBJ whole genome shotgun (WGS) entry which is preliminary data.</text>
</comment>
<dbReference type="SUPFAM" id="SSF47699">
    <property type="entry name" value="Bifunctional inhibitor/lipid-transfer protein/seed storage 2S albumin"/>
    <property type="match status" value="1"/>
</dbReference>
<feature type="signal peptide" evidence="3">
    <location>
        <begin position="1"/>
        <end position="26"/>
    </location>
</feature>
<evidence type="ECO:0000313" key="6">
    <source>
        <dbReference type="Proteomes" id="UP000275267"/>
    </source>
</evidence>
<dbReference type="Pfam" id="PF00234">
    <property type="entry name" value="Tryp_alpha_amyl"/>
    <property type="match status" value="1"/>
</dbReference>
<dbReference type="PRINTS" id="PR00808">
    <property type="entry name" value="AMLASEINHBTR"/>
</dbReference>
<comment type="subcellular location">
    <subcellularLocation>
        <location evidence="1">Secreted</location>
    </subcellularLocation>
</comment>
<name>A0A3L6QNC1_PANMI</name>
<dbReference type="InterPro" id="IPR006105">
    <property type="entry name" value="Allergen/tryp_amyl_inhib_CS"/>
</dbReference>
<dbReference type="SMART" id="SM00499">
    <property type="entry name" value="AAI"/>
    <property type="match status" value="1"/>
</dbReference>
<accession>A0A3L6QNC1</accession>
<reference evidence="6" key="1">
    <citation type="journal article" date="2019" name="Nat. Commun.">
        <title>The genome of broomcorn millet.</title>
        <authorList>
            <person name="Zou C."/>
            <person name="Miki D."/>
            <person name="Li D."/>
            <person name="Tang Q."/>
            <person name="Xiao L."/>
            <person name="Rajput S."/>
            <person name="Deng P."/>
            <person name="Jia W."/>
            <person name="Huang R."/>
            <person name="Zhang M."/>
            <person name="Sun Y."/>
            <person name="Hu J."/>
            <person name="Fu X."/>
            <person name="Schnable P.S."/>
            <person name="Li F."/>
            <person name="Zhang H."/>
            <person name="Feng B."/>
            <person name="Zhu X."/>
            <person name="Liu R."/>
            <person name="Schnable J.C."/>
            <person name="Zhu J.-K."/>
            <person name="Zhang H."/>
        </authorList>
    </citation>
    <scope>NUCLEOTIDE SEQUENCE [LARGE SCALE GENOMIC DNA]</scope>
</reference>
<evidence type="ECO:0000256" key="2">
    <source>
        <dbReference type="ARBA" id="ARBA00022525"/>
    </source>
</evidence>
<evidence type="ECO:0000256" key="3">
    <source>
        <dbReference type="SAM" id="SignalP"/>
    </source>
</evidence>
<dbReference type="InterPro" id="IPR016140">
    <property type="entry name" value="Bifunc_inhib/LTP/seed_store"/>
</dbReference>
<gene>
    <name evidence="5" type="ORF">C2845_PM04G07070</name>
</gene>
<dbReference type="OrthoDB" id="657109at2759"/>
<keyword evidence="3" id="KW-0732">Signal</keyword>
<dbReference type="PROSITE" id="PS00426">
    <property type="entry name" value="CEREAL_TRYP_AMYL_INH"/>
    <property type="match status" value="1"/>
</dbReference>
<dbReference type="CDD" id="cd00261">
    <property type="entry name" value="AAI_SS"/>
    <property type="match status" value="1"/>
</dbReference>
<keyword evidence="6" id="KW-1185">Reference proteome</keyword>
<dbReference type="InterPro" id="IPR036312">
    <property type="entry name" value="Bifun_inhib/LTP/seed_sf"/>
</dbReference>
<dbReference type="Gene3D" id="1.10.110.10">
    <property type="entry name" value="Plant lipid-transfer and hydrophobic proteins"/>
    <property type="match status" value="1"/>
</dbReference>
<dbReference type="InterPro" id="IPR006106">
    <property type="entry name" value="Allergen/soft/tryp_amyl_inhib"/>
</dbReference>
<dbReference type="PANTHER" id="PTHR34481">
    <property type="entry name" value="TRYPSIN/FACTOR XIIA INHIBITOR-RELATED"/>
    <property type="match status" value="1"/>
</dbReference>
<evidence type="ECO:0000256" key="1">
    <source>
        <dbReference type="ARBA" id="ARBA00004613"/>
    </source>
</evidence>
<dbReference type="STRING" id="4540.A0A3L6QNC1"/>
<evidence type="ECO:0000259" key="4">
    <source>
        <dbReference type="SMART" id="SM00499"/>
    </source>
</evidence>
<dbReference type="EMBL" id="PQIB02000011">
    <property type="protein sequence ID" value="RLM85357.1"/>
    <property type="molecule type" value="Genomic_DNA"/>
</dbReference>
<feature type="chain" id="PRO_5017943180" evidence="3">
    <location>
        <begin position="27"/>
        <end position="149"/>
    </location>
</feature>